<proteinExistence type="predicted"/>
<evidence type="ECO:0000313" key="2">
    <source>
        <dbReference type="Proteomes" id="UP000769528"/>
    </source>
</evidence>
<organism evidence="1 2">
    <name type="scientific">Wickerhamomyces mucosus</name>
    <dbReference type="NCBI Taxonomy" id="1378264"/>
    <lineage>
        <taxon>Eukaryota</taxon>
        <taxon>Fungi</taxon>
        <taxon>Dikarya</taxon>
        <taxon>Ascomycota</taxon>
        <taxon>Saccharomycotina</taxon>
        <taxon>Saccharomycetes</taxon>
        <taxon>Phaffomycetales</taxon>
        <taxon>Wickerhamomycetaceae</taxon>
        <taxon>Wickerhamomyces</taxon>
    </lineage>
</organism>
<gene>
    <name evidence="1" type="ORF">WICMUC_001964</name>
</gene>
<comment type="caution">
    <text evidence="1">The sequence shown here is derived from an EMBL/GenBank/DDBJ whole genome shotgun (WGS) entry which is preliminary data.</text>
</comment>
<evidence type="ECO:0000313" key="1">
    <source>
        <dbReference type="EMBL" id="KAH3677058.1"/>
    </source>
</evidence>
<sequence>MLTVKRKKKLVFGIMINDEIIDEDFAKTIISSIDSPKWNDLLQLSISTSADNKPNQQVFNIKDLLKLSNFIPKFNKVESIYIHINLITTADSSSIQITDHLNFIIQTQLLTIWETQFPLIFNTYQRTRIHNNIQYLGKLGKTLQLDLGLEILIYGDEHYLVKELQTMKYATRRYHLRKGNILKDLKLFK</sequence>
<keyword evidence="2" id="KW-1185">Reference proteome</keyword>
<reference evidence="1" key="2">
    <citation type="submission" date="2021-01" db="EMBL/GenBank/DDBJ databases">
        <authorList>
            <person name="Schikora-Tamarit M.A."/>
        </authorList>
    </citation>
    <scope>NUCLEOTIDE SEQUENCE</scope>
    <source>
        <strain evidence="1">CBS6341</strain>
    </source>
</reference>
<dbReference type="Pfam" id="PF21736">
    <property type="entry name" value="REC102"/>
    <property type="match status" value="1"/>
</dbReference>
<dbReference type="AlphaFoldDB" id="A0A9P8TEX2"/>
<protein>
    <submittedName>
        <fullName evidence="1">Uncharacterized protein</fullName>
    </submittedName>
</protein>
<accession>A0A9P8TEX2</accession>
<reference evidence="1" key="1">
    <citation type="journal article" date="2021" name="Open Biol.">
        <title>Shared evolutionary footprints suggest mitochondrial oxidative damage underlies multiple complex I losses in fungi.</title>
        <authorList>
            <person name="Schikora-Tamarit M.A."/>
            <person name="Marcet-Houben M."/>
            <person name="Nosek J."/>
            <person name="Gabaldon T."/>
        </authorList>
    </citation>
    <scope>NUCLEOTIDE SEQUENCE</scope>
    <source>
        <strain evidence="1">CBS6341</strain>
    </source>
</reference>
<name>A0A9P8TEX2_9ASCO</name>
<dbReference type="EMBL" id="JAEUBF010000556">
    <property type="protein sequence ID" value="KAH3677058.1"/>
    <property type="molecule type" value="Genomic_DNA"/>
</dbReference>
<dbReference type="InterPro" id="IPR048920">
    <property type="entry name" value="REC102"/>
</dbReference>
<dbReference type="Proteomes" id="UP000769528">
    <property type="component" value="Unassembled WGS sequence"/>
</dbReference>